<evidence type="ECO:0000256" key="1">
    <source>
        <dbReference type="ARBA" id="ARBA00022553"/>
    </source>
</evidence>
<dbReference type="EMBL" id="FZNN01000008">
    <property type="protein sequence ID" value="SNR52665.1"/>
    <property type="molecule type" value="Genomic_DNA"/>
</dbReference>
<evidence type="ECO:0000259" key="3">
    <source>
        <dbReference type="PROSITE" id="PS50110"/>
    </source>
</evidence>
<dbReference type="OrthoDB" id="9789181at2"/>
<keyword evidence="5" id="KW-1185">Reference proteome</keyword>
<dbReference type="GO" id="GO:0000160">
    <property type="term" value="P:phosphorelay signal transduction system"/>
    <property type="evidence" value="ECO:0007669"/>
    <property type="project" value="InterPro"/>
</dbReference>
<feature type="domain" description="Response regulatory" evidence="3">
    <location>
        <begin position="7"/>
        <end position="125"/>
    </location>
</feature>
<dbReference type="InterPro" id="IPR011006">
    <property type="entry name" value="CheY-like_superfamily"/>
</dbReference>
<evidence type="ECO:0000313" key="4">
    <source>
        <dbReference type="EMBL" id="SNR52665.1"/>
    </source>
</evidence>
<dbReference type="PROSITE" id="PS50110">
    <property type="entry name" value="RESPONSE_REGULATORY"/>
    <property type="match status" value="1"/>
</dbReference>
<dbReference type="AlphaFoldDB" id="A0A238X155"/>
<gene>
    <name evidence="4" type="ORF">SAMN06265370_108180</name>
</gene>
<dbReference type="PANTHER" id="PTHR44591">
    <property type="entry name" value="STRESS RESPONSE REGULATOR PROTEIN 1"/>
    <property type="match status" value="1"/>
</dbReference>
<protein>
    <submittedName>
        <fullName evidence="4">Response regulator receiver domain-containing protein</fullName>
    </submittedName>
</protein>
<dbReference type="RefSeq" id="WP_089270581.1">
    <property type="nucleotide sequence ID" value="NZ_FZNN01000008.1"/>
</dbReference>
<dbReference type="Pfam" id="PF00072">
    <property type="entry name" value="Response_reg"/>
    <property type="match status" value="1"/>
</dbReference>
<organism evidence="4 5">
    <name type="scientific">Puniceibacterium sediminis</name>
    <dbReference type="NCBI Taxonomy" id="1608407"/>
    <lineage>
        <taxon>Bacteria</taxon>
        <taxon>Pseudomonadati</taxon>
        <taxon>Pseudomonadota</taxon>
        <taxon>Alphaproteobacteria</taxon>
        <taxon>Rhodobacterales</taxon>
        <taxon>Paracoccaceae</taxon>
        <taxon>Puniceibacterium</taxon>
    </lineage>
</organism>
<keyword evidence="1 2" id="KW-0597">Phosphoprotein</keyword>
<dbReference type="PANTHER" id="PTHR44591:SF3">
    <property type="entry name" value="RESPONSE REGULATORY DOMAIN-CONTAINING PROTEIN"/>
    <property type="match status" value="1"/>
</dbReference>
<accession>A0A238X155</accession>
<dbReference type="InterPro" id="IPR001789">
    <property type="entry name" value="Sig_transdc_resp-reg_receiver"/>
</dbReference>
<dbReference type="SUPFAM" id="SSF52172">
    <property type="entry name" value="CheY-like"/>
    <property type="match status" value="1"/>
</dbReference>
<proteinExistence type="predicted"/>
<reference evidence="4 5" key="1">
    <citation type="submission" date="2017-06" db="EMBL/GenBank/DDBJ databases">
        <authorList>
            <person name="Kim H.J."/>
            <person name="Triplett B.A."/>
        </authorList>
    </citation>
    <scope>NUCLEOTIDE SEQUENCE [LARGE SCALE GENOMIC DNA]</scope>
    <source>
        <strain evidence="4 5">DSM 29052</strain>
    </source>
</reference>
<dbReference type="Proteomes" id="UP000198417">
    <property type="component" value="Unassembled WGS sequence"/>
</dbReference>
<dbReference type="CDD" id="cd00156">
    <property type="entry name" value="REC"/>
    <property type="match status" value="1"/>
</dbReference>
<dbReference type="SMART" id="SM00448">
    <property type="entry name" value="REC"/>
    <property type="match status" value="1"/>
</dbReference>
<sequence>MQSASMKCLIVDDSETDRLMMERVLHKQSMKLDLRVAKTLTEARSLMREEGIRLVFLDNTLPDGIGANFLKEMKDYRQRNDVTVILVSDWPSPFMFAKARAQNVRAIWNKRDFTIEAVRRVLRERVAADAMDYAH</sequence>
<evidence type="ECO:0000313" key="5">
    <source>
        <dbReference type="Proteomes" id="UP000198417"/>
    </source>
</evidence>
<dbReference type="InterPro" id="IPR050595">
    <property type="entry name" value="Bact_response_regulator"/>
</dbReference>
<dbReference type="Gene3D" id="3.40.50.2300">
    <property type="match status" value="1"/>
</dbReference>
<name>A0A238X155_9RHOB</name>
<evidence type="ECO:0000256" key="2">
    <source>
        <dbReference type="PROSITE-ProRule" id="PRU00169"/>
    </source>
</evidence>
<feature type="modified residue" description="4-aspartylphosphate" evidence="2">
    <location>
        <position position="58"/>
    </location>
</feature>